<accession>A0A949K0W9</accession>
<dbReference type="RefSeq" id="WP_238722896.1">
    <property type="nucleotide sequence ID" value="NZ_JAHQCW010000043.1"/>
</dbReference>
<protein>
    <submittedName>
        <fullName evidence="1">Uncharacterized protein</fullName>
    </submittedName>
</protein>
<organism evidence="1 2">
    <name type="scientific">Diplocloster agilis</name>
    <dbReference type="NCBI Taxonomy" id="2850323"/>
    <lineage>
        <taxon>Bacteria</taxon>
        <taxon>Bacillati</taxon>
        <taxon>Bacillota</taxon>
        <taxon>Clostridia</taxon>
        <taxon>Lachnospirales</taxon>
        <taxon>Lachnospiraceae</taxon>
        <taxon>Diplocloster</taxon>
    </lineage>
</organism>
<proteinExistence type="predicted"/>
<keyword evidence="2" id="KW-1185">Reference proteome</keyword>
<dbReference type="AlphaFoldDB" id="A0A949K0W9"/>
<sequence length="63" mass="7532">MEKTIFRPSELIAMGYGRWELMCDCRSEGQTFATQTPGGHWRIDLPKYKAFRLKRTRVRRRVV</sequence>
<reference evidence="1" key="1">
    <citation type="submission" date="2021-06" db="EMBL/GenBank/DDBJ databases">
        <title>Description of novel taxa of the family Lachnospiraceae.</title>
        <authorList>
            <person name="Chaplin A.V."/>
            <person name="Sokolova S.R."/>
            <person name="Pikina A.P."/>
            <person name="Korzhanova M."/>
            <person name="Belova V."/>
            <person name="Korostin D."/>
            <person name="Efimov B.A."/>
        </authorList>
    </citation>
    <scope>NUCLEOTIDE SEQUENCE</scope>
    <source>
        <strain evidence="1">ASD5720</strain>
    </source>
</reference>
<evidence type="ECO:0000313" key="2">
    <source>
        <dbReference type="Proteomes" id="UP000712157"/>
    </source>
</evidence>
<gene>
    <name evidence="1" type="ORF">KTH89_20275</name>
</gene>
<evidence type="ECO:0000313" key="1">
    <source>
        <dbReference type="EMBL" id="MBU9738875.1"/>
    </source>
</evidence>
<comment type="caution">
    <text evidence="1">The sequence shown here is derived from an EMBL/GenBank/DDBJ whole genome shotgun (WGS) entry which is preliminary data.</text>
</comment>
<dbReference type="EMBL" id="JAHQCW010000043">
    <property type="protein sequence ID" value="MBU9738875.1"/>
    <property type="molecule type" value="Genomic_DNA"/>
</dbReference>
<dbReference type="Proteomes" id="UP000712157">
    <property type="component" value="Unassembled WGS sequence"/>
</dbReference>
<name>A0A949K0W9_9FIRM</name>